<comment type="subunit">
    <text evidence="6">Heterodimer of a TEP1-N chain and an TEP1-C chain non-covalently linked. Forms a complex composed of TEP1-N and TEP1-C heterodimer, LRIM1 and APL1C; the interaction stabilizes TEP1-N and TEP1-C heterodimer, prevents its binding to tissues while circulating in the hemolymph and protects the thioester bond from hydrolysis. Mature TEP1 and to a lesser extent full-length TEP1 interact with SPCLIP1; the interaction is induced by microbial infection.</text>
</comment>
<evidence type="ECO:0000256" key="3">
    <source>
        <dbReference type="ARBA" id="ARBA00022966"/>
    </source>
</evidence>
<dbReference type="Pfam" id="PF01835">
    <property type="entry name" value="MG2"/>
    <property type="match status" value="1"/>
</dbReference>
<keyword evidence="2" id="KW-0391">Immunity</keyword>
<evidence type="ECO:0000259" key="9">
    <source>
        <dbReference type="SMART" id="SM01359"/>
    </source>
</evidence>
<reference evidence="11" key="1">
    <citation type="submission" date="2014-03" db="EMBL/GenBank/DDBJ databases">
        <authorList>
            <person name="Aksoy S."/>
            <person name="Warren W."/>
            <person name="Wilson R.K."/>
        </authorList>
    </citation>
    <scope>NUCLEOTIDE SEQUENCE [LARGE SCALE GENOMIC DNA]</scope>
    <source>
        <strain evidence="11">IAEA</strain>
    </source>
</reference>
<dbReference type="Gene3D" id="6.20.50.160">
    <property type="match status" value="1"/>
</dbReference>
<dbReference type="SMART" id="SM01359">
    <property type="entry name" value="A2M_N_2"/>
    <property type="match status" value="1"/>
</dbReference>
<accession>A0A1B0ABH0</accession>
<dbReference type="PANTHER" id="PTHR11412">
    <property type="entry name" value="MACROGLOBULIN / COMPLEMENT"/>
    <property type="match status" value="1"/>
</dbReference>
<keyword evidence="3" id="KW-0882">Thioester bond</keyword>
<dbReference type="FunFam" id="2.60.40.1930:FF:000001">
    <property type="entry name" value="CD109 isoform 3"/>
    <property type="match status" value="1"/>
</dbReference>
<dbReference type="InterPro" id="IPR011625">
    <property type="entry name" value="A2M_N_BRD"/>
</dbReference>
<dbReference type="Proteomes" id="UP000092445">
    <property type="component" value="Unassembled WGS sequence"/>
</dbReference>
<evidence type="ECO:0000313" key="10">
    <source>
        <dbReference type="EnsemblMetazoa" id="GPAI040205-PA"/>
    </source>
</evidence>
<dbReference type="InterPro" id="IPR041555">
    <property type="entry name" value="MG3"/>
</dbReference>
<comment type="function">
    <text evidence="5">Binds covalently through a thioester bond to the pathogen surface resulting in pathogen clearance.</text>
</comment>
<evidence type="ECO:0000256" key="1">
    <source>
        <dbReference type="ARBA" id="ARBA00022729"/>
    </source>
</evidence>
<feature type="signal peptide" evidence="8">
    <location>
        <begin position="1"/>
        <end position="20"/>
    </location>
</feature>
<sequence length="692" mass="77973">MFKNFYLVYCILHMIWLARGNGIYSIVAPKTLQSNHKYSVSVTLHDAKQPVRFNIGITGPSYNHSEAVNLFTMETTQIDFVLPKLDGGPYLLISKGVEGLDFENATELHVTQSTSNVYMQTDKAMYKPGDLVQYRILVLDETLRPTKLKEASLKVTIKDAQNNLVRDTKNVKLIKGVFSDKLQLTEQPVLGVWKIEVSLNDHVEKAKTFEVAKYVLPKFSVDIDTVADLAITEGLLKVTIRAKYTYGKPVKGKATVRLSPVNLEKTIDVNGKGHVEFDLQKELKSAVKEGAVEIFAVVQEELTDSRQNNTIVVKFHSSQYIIKIPNAVGEFEPNKPFEVKAVIQYLNGKPVRDTVTPALLQCRQGWEGNIKSEIFKAKLDDHGEAIFAVKLPQATVFRCEIEFVDKTVHLPPIHRKIDEDNFVTKTRELTLTLVNKTPRVGEDVSIAVKASNPFSYLVYVIVGRGNILQMRNIPLPNPQDFFTITFKSTFEMIPNAHVFVYYVDNGDLKFQEIGVKIQPEFENKIEVTGSSQAKPGQEVTLNVKTDPNSYVGLLGVDQSVLLLKSGNDLHRHAILNDLRPYKNWEENEWGRSVYKVPGKKSGLLVMTNSHYPYKVFYMMASPTMYQLRTSVAMPTSVNAFSIPAPVSLPAPLMRSAEPQRIRKDFAEVWLYDSLDDNNETGHLTLTKSLPDT</sequence>
<dbReference type="Gene3D" id="2.60.40.2950">
    <property type="match status" value="1"/>
</dbReference>
<feature type="chain" id="PRO_5008403679" description="TEP1-F" evidence="8">
    <location>
        <begin position="21"/>
        <end position="692"/>
    </location>
</feature>
<keyword evidence="11" id="KW-1185">Reference proteome</keyword>
<evidence type="ECO:0000256" key="7">
    <source>
        <dbReference type="ARBA" id="ARBA00078071"/>
    </source>
</evidence>
<evidence type="ECO:0000256" key="4">
    <source>
        <dbReference type="ARBA" id="ARBA00023180"/>
    </source>
</evidence>
<dbReference type="VEuPathDB" id="VectorBase:GPAI040205"/>
<dbReference type="GO" id="GO:0004866">
    <property type="term" value="F:endopeptidase inhibitor activity"/>
    <property type="evidence" value="ECO:0007669"/>
    <property type="project" value="InterPro"/>
</dbReference>
<dbReference type="GO" id="GO:0002376">
    <property type="term" value="P:immune system process"/>
    <property type="evidence" value="ECO:0007669"/>
    <property type="project" value="UniProtKB-KW"/>
</dbReference>
<evidence type="ECO:0000256" key="6">
    <source>
        <dbReference type="ARBA" id="ARBA00063781"/>
    </source>
</evidence>
<dbReference type="AlphaFoldDB" id="A0A1B0ABH0"/>
<dbReference type="STRING" id="7398.A0A1B0ABH0"/>
<dbReference type="Gene3D" id="2.60.40.1940">
    <property type="match status" value="1"/>
</dbReference>
<dbReference type="Gene3D" id="2.60.40.1930">
    <property type="match status" value="2"/>
</dbReference>
<dbReference type="GO" id="GO:0005615">
    <property type="term" value="C:extracellular space"/>
    <property type="evidence" value="ECO:0007669"/>
    <property type="project" value="UniProtKB-ARBA"/>
</dbReference>
<proteinExistence type="predicted"/>
<evidence type="ECO:0000313" key="11">
    <source>
        <dbReference type="Proteomes" id="UP000092445"/>
    </source>
</evidence>
<dbReference type="PANTHER" id="PTHR11412:SF136">
    <property type="entry name" value="CD109 ANTIGEN"/>
    <property type="match status" value="1"/>
</dbReference>
<dbReference type="InterPro" id="IPR050473">
    <property type="entry name" value="A2M/Complement_sys"/>
</dbReference>
<evidence type="ECO:0000256" key="5">
    <source>
        <dbReference type="ARBA" id="ARBA00057615"/>
    </source>
</evidence>
<dbReference type="EnsemblMetazoa" id="GPAI040205-RA">
    <property type="protein sequence ID" value="GPAI040205-PA"/>
    <property type="gene ID" value="GPAI040205"/>
</dbReference>
<feature type="domain" description="Alpha-2-macroglobulin bait region" evidence="9">
    <location>
        <begin position="429"/>
        <end position="563"/>
    </location>
</feature>
<dbReference type="InterPro" id="IPR002890">
    <property type="entry name" value="MG2"/>
</dbReference>
<evidence type="ECO:0000256" key="2">
    <source>
        <dbReference type="ARBA" id="ARBA00022859"/>
    </source>
</evidence>
<keyword evidence="1 8" id="KW-0732">Signal</keyword>
<protein>
    <recommendedName>
        <fullName evidence="7">TEP1-F</fullName>
    </recommendedName>
</protein>
<dbReference type="Pfam" id="PF17791">
    <property type="entry name" value="MG3"/>
    <property type="match status" value="1"/>
</dbReference>
<organism evidence="10 11">
    <name type="scientific">Glossina pallidipes</name>
    <name type="common">Tsetse fly</name>
    <dbReference type="NCBI Taxonomy" id="7398"/>
    <lineage>
        <taxon>Eukaryota</taxon>
        <taxon>Metazoa</taxon>
        <taxon>Ecdysozoa</taxon>
        <taxon>Arthropoda</taxon>
        <taxon>Hexapoda</taxon>
        <taxon>Insecta</taxon>
        <taxon>Pterygota</taxon>
        <taxon>Neoptera</taxon>
        <taxon>Endopterygota</taxon>
        <taxon>Diptera</taxon>
        <taxon>Brachycera</taxon>
        <taxon>Muscomorpha</taxon>
        <taxon>Hippoboscoidea</taxon>
        <taxon>Glossinidae</taxon>
        <taxon>Glossina</taxon>
    </lineage>
</organism>
<dbReference type="Pfam" id="PF07703">
    <property type="entry name" value="A2M_BRD"/>
    <property type="match status" value="1"/>
</dbReference>
<reference evidence="10" key="2">
    <citation type="submission" date="2020-05" db="UniProtKB">
        <authorList>
            <consortium name="EnsemblMetazoa"/>
        </authorList>
    </citation>
    <scope>IDENTIFICATION</scope>
    <source>
        <strain evidence="10">IAEA</strain>
    </source>
</reference>
<keyword evidence="4" id="KW-0325">Glycoprotein</keyword>
<evidence type="ECO:0000256" key="8">
    <source>
        <dbReference type="SAM" id="SignalP"/>
    </source>
</evidence>
<name>A0A1B0ABH0_GLOPL</name>